<dbReference type="GO" id="GO:0006744">
    <property type="term" value="P:ubiquinone biosynthetic process"/>
    <property type="evidence" value="ECO:0007669"/>
    <property type="project" value="UniProtKB-UniPathway"/>
</dbReference>
<dbReference type="EMBL" id="FQUK01000018">
    <property type="protein sequence ID" value="SHE86936.1"/>
    <property type="molecule type" value="Genomic_DNA"/>
</dbReference>
<evidence type="ECO:0000256" key="1">
    <source>
        <dbReference type="ARBA" id="ARBA00001974"/>
    </source>
</evidence>
<evidence type="ECO:0000256" key="6">
    <source>
        <dbReference type="ARBA" id="ARBA00023002"/>
    </source>
</evidence>
<dbReference type="InterPro" id="IPR051205">
    <property type="entry name" value="UbiH/COQ6_monooxygenase"/>
</dbReference>
<dbReference type="InterPro" id="IPR036188">
    <property type="entry name" value="FAD/NAD-bd_sf"/>
</dbReference>
<reference evidence="10" key="1">
    <citation type="submission" date="2016-11" db="EMBL/GenBank/DDBJ databases">
        <authorList>
            <person name="Varghese N."/>
            <person name="Submissions S."/>
        </authorList>
    </citation>
    <scope>NUCLEOTIDE SEQUENCE [LARGE SCALE GENOMIC DNA]</scope>
    <source>
        <strain evidence="10">DSM 14834</strain>
    </source>
</reference>
<dbReference type="Proteomes" id="UP000242857">
    <property type="component" value="Unassembled WGS sequence"/>
</dbReference>
<evidence type="ECO:0000259" key="8">
    <source>
        <dbReference type="Pfam" id="PF01494"/>
    </source>
</evidence>
<evidence type="ECO:0000313" key="9">
    <source>
        <dbReference type="EMBL" id="SHE86936.1"/>
    </source>
</evidence>
<dbReference type="STRING" id="213588.SAMN02745204_01303"/>
<dbReference type="PANTHER" id="PTHR43876">
    <property type="entry name" value="UBIQUINONE BIOSYNTHESIS MONOOXYGENASE COQ6, MITOCHONDRIAL"/>
    <property type="match status" value="1"/>
</dbReference>
<evidence type="ECO:0000313" key="10">
    <source>
        <dbReference type="Proteomes" id="UP000242857"/>
    </source>
</evidence>
<dbReference type="AlphaFoldDB" id="A0A1M4X099"/>
<dbReference type="PANTHER" id="PTHR43876:SF8">
    <property type="entry name" value="2-OCTAPRENYL-6-METHOXYPHENOL HYDROXYLASE"/>
    <property type="match status" value="1"/>
</dbReference>
<evidence type="ECO:0000256" key="7">
    <source>
        <dbReference type="ARBA" id="ARBA00023033"/>
    </source>
</evidence>
<comment type="pathway">
    <text evidence="2">Cofactor biosynthesis; ubiquinone biosynthesis.</text>
</comment>
<keyword evidence="6" id="KW-0560">Oxidoreductase</keyword>
<proteinExistence type="inferred from homology"/>
<dbReference type="Gene3D" id="3.50.50.60">
    <property type="entry name" value="FAD/NAD(P)-binding domain"/>
    <property type="match status" value="2"/>
</dbReference>
<keyword evidence="7" id="KW-0503">Monooxygenase</keyword>
<keyword evidence="10" id="KW-1185">Reference proteome</keyword>
<dbReference type="NCBIfam" id="TIGR01988">
    <property type="entry name" value="Ubi-OHases"/>
    <property type="match status" value="1"/>
</dbReference>
<evidence type="ECO:0000256" key="4">
    <source>
        <dbReference type="ARBA" id="ARBA00022630"/>
    </source>
</evidence>
<gene>
    <name evidence="9" type="ORF">SAMN02745204_01303</name>
</gene>
<dbReference type="UniPathway" id="UPA00232"/>
<dbReference type="GO" id="GO:0008681">
    <property type="term" value="F:2-octaprenyl-6-methoxyphenol hydroxylase activity"/>
    <property type="evidence" value="ECO:0007669"/>
    <property type="project" value="TreeGrafter"/>
</dbReference>
<dbReference type="NCBIfam" id="NF004356">
    <property type="entry name" value="PRK05732.1"/>
    <property type="match status" value="1"/>
</dbReference>
<dbReference type="InterPro" id="IPR010971">
    <property type="entry name" value="UbiH/COQ6"/>
</dbReference>
<dbReference type="SUPFAM" id="SSF51905">
    <property type="entry name" value="FAD/NAD(P)-binding domain"/>
    <property type="match status" value="1"/>
</dbReference>
<sequence length="408" mass="43129">MPSPTSCPVHDVLIIGGGLVGASLAIALEPLGLDVGLVEMAPADALPPVFDQRNLSFAEATVNALKALGVLPLLRAPAGQIRRIHISRVGDFGRIWLNARDYGREAFGLVVVARDFGQALDARLTQLTHLTRYRPARFVGLGEAPAGRRAVRISTDTGEQTLQARLLVAADGADSALRAALGIAVERHDYGQTLFVARLQTRQPPDGTAYERLTDHGPTALLPRGDGHYGLVHAVSADAAAAVAGLEDAAFLARVQDHFGWRAGRFLAVGPRSAYPLQRSVATGLTTERAVLVGNAAQAIHPLGAQGFNLGLRDALTLAECIADSPADPGAVDVLERHVRRRAEDRQRTLAFSDGLARLTANPSSLLRPLRSLGLVAGDGVGWLQGWLVGGAMGYRGDVPALCRKEVA</sequence>
<dbReference type="InterPro" id="IPR002938">
    <property type="entry name" value="FAD-bd"/>
</dbReference>
<accession>A0A1M4X099</accession>
<evidence type="ECO:0000256" key="2">
    <source>
        <dbReference type="ARBA" id="ARBA00004749"/>
    </source>
</evidence>
<dbReference type="GO" id="GO:0071949">
    <property type="term" value="F:FAD binding"/>
    <property type="evidence" value="ECO:0007669"/>
    <property type="project" value="InterPro"/>
</dbReference>
<organism evidence="9 10">
    <name type="scientific">Thermomonas hydrothermalis</name>
    <dbReference type="NCBI Taxonomy" id="213588"/>
    <lineage>
        <taxon>Bacteria</taxon>
        <taxon>Pseudomonadati</taxon>
        <taxon>Pseudomonadota</taxon>
        <taxon>Gammaproteobacteria</taxon>
        <taxon>Lysobacterales</taxon>
        <taxon>Lysobacteraceae</taxon>
        <taxon>Thermomonas</taxon>
    </lineage>
</organism>
<dbReference type="PRINTS" id="PR00420">
    <property type="entry name" value="RNGMNOXGNASE"/>
</dbReference>
<comment type="cofactor">
    <cofactor evidence="1">
        <name>FAD</name>
        <dbReference type="ChEBI" id="CHEBI:57692"/>
    </cofactor>
</comment>
<dbReference type="Pfam" id="PF01494">
    <property type="entry name" value="FAD_binding_3"/>
    <property type="match status" value="1"/>
</dbReference>
<protein>
    <submittedName>
        <fullName evidence="9">2-octaprenyl-6-methoxyphenol hydroxylase</fullName>
    </submittedName>
</protein>
<keyword evidence="4" id="KW-0285">Flavoprotein</keyword>
<evidence type="ECO:0000256" key="5">
    <source>
        <dbReference type="ARBA" id="ARBA00022827"/>
    </source>
</evidence>
<evidence type="ECO:0000256" key="3">
    <source>
        <dbReference type="ARBA" id="ARBA00005349"/>
    </source>
</evidence>
<name>A0A1M4X099_9GAMM</name>
<dbReference type="OrthoDB" id="9769565at2"/>
<feature type="domain" description="FAD-binding" evidence="8">
    <location>
        <begin position="11"/>
        <end position="350"/>
    </location>
</feature>
<comment type="similarity">
    <text evidence="3">Belongs to the UbiH/COQ6 family.</text>
</comment>
<keyword evidence="5" id="KW-0274">FAD</keyword>